<dbReference type="InterPro" id="IPR001650">
    <property type="entry name" value="Helicase_C-like"/>
</dbReference>
<dbReference type="eggNOG" id="KOG0920">
    <property type="taxonomic scope" value="Eukaryota"/>
</dbReference>
<dbReference type="PANTHER" id="PTHR18934:SF145">
    <property type="entry name" value="ATP-DEPENDENT RNA HELICASE DHX57-RELATED"/>
    <property type="match status" value="1"/>
</dbReference>
<evidence type="ECO:0000313" key="3">
    <source>
        <dbReference type="EMBL" id="EKX43660.1"/>
    </source>
</evidence>
<feature type="non-terminal residue" evidence="3">
    <location>
        <position position="1"/>
    </location>
</feature>
<dbReference type="KEGG" id="gtt:GUITHDRAFT_54409"/>
<reference evidence="4" key="3">
    <citation type="submission" date="2015-06" db="UniProtKB">
        <authorList>
            <consortium name="EnsemblProtists"/>
        </authorList>
    </citation>
    <scope>IDENTIFICATION</scope>
</reference>
<dbReference type="GO" id="GO:0009507">
    <property type="term" value="C:chloroplast"/>
    <property type="evidence" value="ECO:0007669"/>
    <property type="project" value="UniProtKB-SubCell"/>
</dbReference>
<dbReference type="RefSeq" id="XP_005830640.1">
    <property type="nucleotide sequence ID" value="XM_005830583.1"/>
</dbReference>
<evidence type="ECO:0000259" key="2">
    <source>
        <dbReference type="PROSITE" id="PS51194"/>
    </source>
</evidence>
<dbReference type="PaxDb" id="55529-EKX43660"/>
<comment type="subcellular location">
    <subcellularLocation>
        <location evidence="1">Plastid</location>
        <location evidence="1">Chloroplast</location>
    </subcellularLocation>
</comment>
<proteinExistence type="predicted"/>
<accession>L1J6E6</accession>
<protein>
    <recommendedName>
        <fullName evidence="2">Helicase C-terminal domain-containing protein</fullName>
    </recommendedName>
</protein>
<feature type="domain" description="Helicase C-terminal" evidence="2">
    <location>
        <begin position="1"/>
        <end position="157"/>
    </location>
</feature>
<feature type="non-terminal residue" evidence="3">
    <location>
        <position position="192"/>
    </location>
</feature>
<dbReference type="Gene3D" id="3.40.50.300">
    <property type="entry name" value="P-loop containing nucleotide triphosphate hydrolases"/>
    <property type="match status" value="1"/>
</dbReference>
<gene>
    <name evidence="3" type="ORF">GUITHDRAFT_54409</name>
</gene>
<dbReference type="PANTHER" id="PTHR18934">
    <property type="entry name" value="ATP-DEPENDENT RNA HELICASE"/>
    <property type="match status" value="1"/>
</dbReference>
<dbReference type="AlphaFoldDB" id="L1J6E6"/>
<dbReference type="HOGENOM" id="CLU_1418593_0_0_1"/>
<dbReference type="SUPFAM" id="SSF52540">
    <property type="entry name" value="P-loop containing nucleoside triphosphate hydrolases"/>
    <property type="match status" value="1"/>
</dbReference>
<dbReference type="InterPro" id="IPR027417">
    <property type="entry name" value="P-loop_NTPase"/>
</dbReference>
<reference evidence="5" key="2">
    <citation type="submission" date="2012-11" db="EMBL/GenBank/DDBJ databases">
        <authorList>
            <person name="Kuo A."/>
            <person name="Curtis B.A."/>
            <person name="Tanifuji G."/>
            <person name="Burki F."/>
            <person name="Gruber A."/>
            <person name="Irimia M."/>
            <person name="Maruyama S."/>
            <person name="Arias M.C."/>
            <person name="Ball S.G."/>
            <person name="Gile G.H."/>
            <person name="Hirakawa Y."/>
            <person name="Hopkins J.F."/>
            <person name="Rensing S.A."/>
            <person name="Schmutz J."/>
            <person name="Symeonidi A."/>
            <person name="Elias M."/>
            <person name="Eveleigh R.J."/>
            <person name="Herman E.K."/>
            <person name="Klute M.J."/>
            <person name="Nakayama T."/>
            <person name="Obornik M."/>
            <person name="Reyes-Prieto A."/>
            <person name="Armbrust E.V."/>
            <person name="Aves S.J."/>
            <person name="Beiko R.G."/>
            <person name="Coutinho P."/>
            <person name="Dacks J.B."/>
            <person name="Durnford D.G."/>
            <person name="Fast N.M."/>
            <person name="Green B.R."/>
            <person name="Grisdale C."/>
            <person name="Hempe F."/>
            <person name="Henrissat B."/>
            <person name="Hoppner M.P."/>
            <person name="Ishida K.-I."/>
            <person name="Kim E."/>
            <person name="Koreny L."/>
            <person name="Kroth P.G."/>
            <person name="Liu Y."/>
            <person name="Malik S.-B."/>
            <person name="Maier U.G."/>
            <person name="McRose D."/>
            <person name="Mock T."/>
            <person name="Neilson J.A."/>
            <person name="Onodera N.T."/>
            <person name="Poole A.M."/>
            <person name="Pritham E.J."/>
            <person name="Richards T.A."/>
            <person name="Rocap G."/>
            <person name="Roy S.W."/>
            <person name="Sarai C."/>
            <person name="Schaack S."/>
            <person name="Shirato S."/>
            <person name="Slamovits C.H."/>
            <person name="Spencer D.F."/>
            <person name="Suzuki S."/>
            <person name="Worden A.Z."/>
            <person name="Zauner S."/>
            <person name="Barry K."/>
            <person name="Bell C."/>
            <person name="Bharti A.K."/>
            <person name="Crow J.A."/>
            <person name="Grimwood J."/>
            <person name="Kramer R."/>
            <person name="Lindquist E."/>
            <person name="Lucas S."/>
            <person name="Salamov A."/>
            <person name="McFadden G.I."/>
            <person name="Lane C.E."/>
            <person name="Keeling P.J."/>
            <person name="Gray M.W."/>
            <person name="Grigoriev I.V."/>
            <person name="Archibald J.M."/>
        </authorList>
    </citation>
    <scope>NUCLEOTIDE SEQUENCE</scope>
    <source>
        <strain evidence="5">CCMP2712</strain>
    </source>
</reference>
<keyword evidence="5" id="KW-1185">Reference proteome</keyword>
<dbReference type="PROSITE" id="PS51194">
    <property type="entry name" value="HELICASE_CTER"/>
    <property type="match status" value="1"/>
</dbReference>
<dbReference type="EnsemblProtists" id="EKX43660">
    <property type="protein sequence ID" value="EKX43660"/>
    <property type="gene ID" value="GUITHDRAFT_54409"/>
</dbReference>
<reference evidence="3 5" key="1">
    <citation type="journal article" date="2012" name="Nature">
        <title>Algal genomes reveal evolutionary mosaicism and the fate of nucleomorphs.</title>
        <authorList>
            <consortium name="DOE Joint Genome Institute"/>
            <person name="Curtis B.A."/>
            <person name="Tanifuji G."/>
            <person name="Burki F."/>
            <person name="Gruber A."/>
            <person name="Irimia M."/>
            <person name="Maruyama S."/>
            <person name="Arias M.C."/>
            <person name="Ball S.G."/>
            <person name="Gile G.H."/>
            <person name="Hirakawa Y."/>
            <person name="Hopkins J.F."/>
            <person name="Kuo A."/>
            <person name="Rensing S.A."/>
            <person name="Schmutz J."/>
            <person name="Symeonidi A."/>
            <person name="Elias M."/>
            <person name="Eveleigh R.J."/>
            <person name="Herman E.K."/>
            <person name="Klute M.J."/>
            <person name="Nakayama T."/>
            <person name="Obornik M."/>
            <person name="Reyes-Prieto A."/>
            <person name="Armbrust E.V."/>
            <person name="Aves S.J."/>
            <person name="Beiko R.G."/>
            <person name="Coutinho P."/>
            <person name="Dacks J.B."/>
            <person name="Durnford D.G."/>
            <person name="Fast N.M."/>
            <person name="Green B.R."/>
            <person name="Grisdale C.J."/>
            <person name="Hempel F."/>
            <person name="Henrissat B."/>
            <person name="Hoppner M.P."/>
            <person name="Ishida K."/>
            <person name="Kim E."/>
            <person name="Koreny L."/>
            <person name="Kroth P.G."/>
            <person name="Liu Y."/>
            <person name="Malik S.B."/>
            <person name="Maier U.G."/>
            <person name="McRose D."/>
            <person name="Mock T."/>
            <person name="Neilson J.A."/>
            <person name="Onodera N.T."/>
            <person name="Poole A.M."/>
            <person name="Pritham E.J."/>
            <person name="Richards T.A."/>
            <person name="Rocap G."/>
            <person name="Roy S.W."/>
            <person name="Sarai C."/>
            <person name="Schaack S."/>
            <person name="Shirato S."/>
            <person name="Slamovits C.H."/>
            <person name="Spencer D.F."/>
            <person name="Suzuki S."/>
            <person name="Worden A.Z."/>
            <person name="Zauner S."/>
            <person name="Barry K."/>
            <person name="Bell C."/>
            <person name="Bharti A.K."/>
            <person name="Crow J.A."/>
            <person name="Grimwood J."/>
            <person name="Kramer R."/>
            <person name="Lindquist E."/>
            <person name="Lucas S."/>
            <person name="Salamov A."/>
            <person name="McFadden G.I."/>
            <person name="Lane C.E."/>
            <person name="Keeling P.J."/>
            <person name="Gray M.W."/>
            <person name="Grigoriev I.V."/>
            <person name="Archibald J.M."/>
        </authorList>
    </citation>
    <scope>NUCLEOTIDE SEQUENCE</scope>
    <source>
        <strain evidence="3 5">CCMP2712</strain>
    </source>
</reference>
<sequence>ILIFLPGIGEIASLQEELEKFSSFACPLQILVLHSLVSREEQEAAMLPATAGHCKVILSTNIAESSITIPDVLYVIDSGLHRGIFFDDTRNMPALLGAWCSQSSAKQRQGRAGRVAPGFVFHLFPRDFHDTVMLPFEEAEIFRVPLERTVLKIKILLEQFGSPSSLLSQSLTPPPSARVNLAIKELFKIGAL</sequence>
<evidence type="ECO:0000313" key="5">
    <source>
        <dbReference type="Proteomes" id="UP000011087"/>
    </source>
</evidence>
<dbReference type="OMA" id="HINERPG"/>
<name>L1J6E6_GUITC</name>
<dbReference type="EMBL" id="JH993009">
    <property type="protein sequence ID" value="EKX43660.1"/>
    <property type="molecule type" value="Genomic_DNA"/>
</dbReference>
<organism evidence="3">
    <name type="scientific">Guillardia theta (strain CCMP2712)</name>
    <name type="common">Cryptophyte</name>
    <dbReference type="NCBI Taxonomy" id="905079"/>
    <lineage>
        <taxon>Eukaryota</taxon>
        <taxon>Cryptophyceae</taxon>
        <taxon>Pyrenomonadales</taxon>
        <taxon>Geminigeraceae</taxon>
        <taxon>Guillardia</taxon>
    </lineage>
</organism>
<dbReference type="GeneID" id="17300261"/>
<dbReference type="OrthoDB" id="10253254at2759"/>
<dbReference type="GO" id="GO:0003723">
    <property type="term" value="F:RNA binding"/>
    <property type="evidence" value="ECO:0007669"/>
    <property type="project" value="TreeGrafter"/>
</dbReference>
<dbReference type="STRING" id="905079.L1J6E6"/>
<evidence type="ECO:0000313" key="4">
    <source>
        <dbReference type="EnsemblProtists" id="EKX43660"/>
    </source>
</evidence>
<dbReference type="SMART" id="SM00490">
    <property type="entry name" value="HELICc"/>
    <property type="match status" value="1"/>
</dbReference>
<dbReference type="CDD" id="cd18791">
    <property type="entry name" value="SF2_C_RHA"/>
    <property type="match status" value="1"/>
</dbReference>
<dbReference type="Proteomes" id="UP000011087">
    <property type="component" value="Unassembled WGS sequence"/>
</dbReference>
<dbReference type="Pfam" id="PF00271">
    <property type="entry name" value="Helicase_C"/>
    <property type="match status" value="1"/>
</dbReference>
<evidence type="ECO:0000256" key="1">
    <source>
        <dbReference type="ARBA" id="ARBA00004229"/>
    </source>
</evidence>
<dbReference type="GO" id="GO:0004386">
    <property type="term" value="F:helicase activity"/>
    <property type="evidence" value="ECO:0007669"/>
    <property type="project" value="TreeGrafter"/>
</dbReference>